<keyword evidence="3" id="KW-1185">Reference proteome</keyword>
<evidence type="ECO:0000313" key="3">
    <source>
        <dbReference type="Proteomes" id="UP000265520"/>
    </source>
</evidence>
<keyword evidence="1" id="KW-0812">Transmembrane</keyword>
<evidence type="ECO:0000313" key="2">
    <source>
        <dbReference type="EMBL" id="MCI83959.1"/>
    </source>
</evidence>
<protein>
    <submittedName>
        <fullName evidence="2">Uncharacterized protein</fullName>
    </submittedName>
</protein>
<feature type="non-terminal residue" evidence="2">
    <location>
        <position position="1"/>
    </location>
</feature>
<reference evidence="2 3" key="1">
    <citation type="journal article" date="2018" name="Front. Plant Sci.">
        <title>Red Clover (Trifolium pratense) and Zigzag Clover (T. medium) - A Picture of Genomic Similarities and Differences.</title>
        <authorList>
            <person name="Dluhosova J."/>
            <person name="Istvanek J."/>
            <person name="Nedelnik J."/>
            <person name="Repkova J."/>
        </authorList>
    </citation>
    <scope>NUCLEOTIDE SEQUENCE [LARGE SCALE GENOMIC DNA]</scope>
    <source>
        <strain evidence="3">cv. 10/8</strain>
        <tissue evidence="2">Leaf</tissue>
    </source>
</reference>
<comment type="caution">
    <text evidence="2">The sequence shown here is derived from an EMBL/GenBank/DDBJ whole genome shotgun (WGS) entry which is preliminary data.</text>
</comment>
<dbReference type="Proteomes" id="UP000265520">
    <property type="component" value="Unassembled WGS sequence"/>
</dbReference>
<sequence>SLDVTTDQADLQDCLMQHYCFPDIVGFLAGTSATAVGTVAFVGSVAAAFP</sequence>
<keyword evidence="1" id="KW-1133">Transmembrane helix</keyword>
<organism evidence="2 3">
    <name type="scientific">Trifolium medium</name>
    <dbReference type="NCBI Taxonomy" id="97028"/>
    <lineage>
        <taxon>Eukaryota</taxon>
        <taxon>Viridiplantae</taxon>
        <taxon>Streptophyta</taxon>
        <taxon>Embryophyta</taxon>
        <taxon>Tracheophyta</taxon>
        <taxon>Spermatophyta</taxon>
        <taxon>Magnoliopsida</taxon>
        <taxon>eudicotyledons</taxon>
        <taxon>Gunneridae</taxon>
        <taxon>Pentapetalae</taxon>
        <taxon>rosids</taxon>
        <taxon>fabids</taxon>
        <taxon>Fabales</taxon>
        <taxon>Fabaceae</taxon>
        <taxon>Papilionoideae</taxon>
        <taxon>50 kb inversion clade</taxon>
        <taxon>NPAAA clade</taxon>
        <taxon>Hologalegina</taxon>
        <taxon>IRL clade</taxon>
        <taxon>Trifolieae</taxon>
        <taxon>Trifolium</taxon>
    </lineage>
</organism>
<accession>A0A392V9L3</accession>
<feature type="transmembrane region" description="Helical" evidence="1">
    <location>
        <begin position="24"/>
        <end position="49"/>
    </location>
</feature>
<name>A0A392V9L3_9FABA</name>
<proteinExistence type="predicted"/>
<keyword evidence="1" id="KW-0472">Membrane</keyword>
<dbReference type="AlphaFoldDB" id="A0A392V9L3"/>
<evidence type="ECO:0000256" key="1">
    <source>
        <dbReference type="SAM" id="Phobius"/>
    </source>
</evidence>
<dbReference type="EMBL" id="LXQA011079536">
    <property type="protein sequence ID" value="MCI83959.1"/>
    <property type="molecule type" value="Genomic_DNA"/>
</dbReference>